<reference evidence="1" key="1">
    <citation type="journal article" date="2018" name="Genome Biol.">
        <title>SKESA: strategic k-mer extension for scrupulous assemblies.</title>
        <authorList>
            <person name="Souvorov A."/>
            <person name="Agarwala R."/>
            <person name="Lipman D.J."/>
        </authorList>
    </citation>
    <scope>NUCLEOTIDE SEQUENCE</scope>
    <source>
        <strain evidence="1">OLC2673_Aeromonas</strain>
    </source>
</reference>
<dbReference type="NCBIfam" id="TIGR01611">
    <property type="entry name" value="tail_tube"/>
    <property type="match status" value="1"/>
</dbReference>
<protein>
    <submittedName>
        <fullName evidence="1">Phage major tail tube protein</fullName>
    </submittedName>
</protein>
<dbReference type="InterPro" id="IPR006498">
    <property type="entry name" value="Tail_tube"/>
</dbReference>
<name>A0AAD3U7X3_AERHY</name>
<comment type="caution">
    <text evidence="1">The sequence shown here is derived from an EMBL/GenBank/DDBJ whole genome shotgun (WGS) entry which is preliminary data.</text>
</comment>
<dbReference type="Pfam" id="PF04985">
    <property type="entry name" value="Phage_tube"/>
    <property type="match status" value="1"/>
</dbReference>
<gene>
    <name evidence="1" type="ORF">JAJ28_000582</name>
</gene>
<dbReference type="RefSeq" id="WP_044798739.1">
    <property type="nucleotide sequence ID" value="NZ_CP010947.1"/>
</dbReference>
<dbReference type="AlphaFoldDB" id="A0AAD3U7X3"/>
<dbReference type="EMBL" id="DACTUL010000003">
    <property type="protein sequence ID" value="HAT6342903.1"/>
    <property type="molecule type" value="Genomic_DNA"/>
</dbReference>
<evidence type="ECO:0000313" key="2">
    <source>
        <dbReference type="Proteomes" id="UP000859505"/>
    </source>
</evidence>
<organism evidence="1 2">
    <name type="scientific">Aeromonas hydrophila</name>
    <dbReference type="NCBI Taxonomy" id="644"/>
    <lineage>
        <taxon>Bacteria</taxon>
        <taxon>Pseudomonadati</taxon>
        <taxon>Pseudomonadota</taxon>
        <taxon>Gammaproteobacteria</taxon>
        <taxon>Aeromonadales</taxon>
        <taxon>Aeromonadaceae</taxon>
        <taxon>Aeromonas</taxon>
    </lineage>
</organism>
<reference evidence="1" key="2">
    <citation type="submission" date="2020-01" db="EMBL/GenBank/DDBJ databases">
        <authorList>
            <consortium name="NCBI Pathogen Detection Project"/>
        </authorList>
    </citation>
    <scope>NUCLEOTIDE SEQUENCE</scope>
    <source>
        <strain evidence="1">OLC2673_Aeromonas</strain>
    </source>
</reference>
<dbReference type="Proteomes" id="UP000859505">
    <property type="component" value="Unassembled WGS sequence"/>
</dbReference>
<dbReference type="KEGG" id="ahh:RY45_00380"/>
<sequence length="172" mass="18891">MALPRKVKQLNIFTDGTNWIGEAEEFTFPKLGRKFETYRGGGMPGAVNIDMGLDDSALDTSFTMGGYSADIIGKMGNGLIDGVALRFYGSIQRDDMGGTQSVEVVTRGRFKEIDWGSAKMGDNTQAKISMVNTYYKLTVDGRLIHEIDLLNMIEIGPDGVDRMAEHRKAIGL</sequence>
<proteinExistence type="predicted"/>
<accession>A0AAD3U7X3</accession>
<evidence type="ECO:0000313" key="1">
    <source>
        <dbReference type="EMBL" id="HAT6342903.1"/>
    </source>
</evidence>